<dbReference type="InterPro" id="IPR037171">
    <property type="entry name" value="NagB/RpiA_transferase-like"/>
</dbReference>
<dbReference type="SUPFAM" id="SSF100950">
    <property type="entry name" value="NagB/RpiA/CoA transferase-like"/>
    <property type="match status" value="1"/>
</dbReference>
<comment type="caution">
    <text evidence="5">The sequence shown here is derived from an EMBL/GenBank/DDBJ whole genome shotgun (WGS) entry which is preliminary data.</text>
</comment>
<dbReference type="EMBL" id="JACOPF010000006">
    <property type="protein sequence ID" value="MBC5690584.1"/>
    <property type="molecule type" value="Genomic_DNA"/>
</dbReference>
<dbReference type="InterPro" id="IPR001034">
    <property type="entry name" value="DeoR_HTH"/>
</dbReference>
<dbReference type="PRINTS" id="PR00037">
    <property type="entry name" value="HTHLACR"/>
</dbReference>
<dbReference type="GO" id="GO:0003700">
    <property type="term" value="F:DNA-binding transcription factor activity"/>
    <property type="evidence" value="ECO:0007669"/>
    <property type="project" value="InterPro"/>
</dbReference>
<evidence type="ECO:0000313" key="5">
    <source>
        <dbReference type="EMBL" id="MBC5690584.1"/>
    </source>
</evidence>
<dbReference type="InterPro" id="IPR036388">
    <property type="entry name" value="WH-like_DNA-bd_sf"/>
</dbReference>
<dbReference type="InterPro" id="IPR036390">
    <property type="entry name" value="WH_DNA-bd_sf"/>
</dbReference>
<dbReference type="AlphaFoldDB" id="A0A923RRF7"/>
<dbReference type="Gene3D" id="1.10.10.10">
    <property type="entry name" value="Winged helix-like DNA-binding domain superfamily/Winged helix DNA-binding domain"/>
    <property type="match status" value="1"/>
</dbReference>
<protein>
    <submittedName>
        <fullName evidence="5">DeoR/GlpR transcriptional regulator</fullName>
    </submittedName>
</protein>
<dbReference type="Pfam" id="PF08220">
    <property type="entry name" value="HTH_DeoR"/>
    <property type="match status" value="1"/>
</dbReference>
<dbReference type="GO" id="GO:0003677">
    <property type="term" value="F:DNA binding"/>
    <property type="evidence" value="ECO:0007669"/>
    <property type="project" value="UniProtKB-KW"/>
</dbReference>
<dbReference type="InterPro" id="IPR018356">
    <property type="entry name" value="Tscrpt_reg_HTH_DeoR_CS"/>
</dbReference>
<dbReference type="PANTHER" id="PTHR30363:SF44">
    <property type="entry name" value="AGA OPERON TRANSCRIPTIONAL REPRESSOR-RELATED"/>
    <property type="match status" value="1"/>
</dbReference>
<dbReference type="RefSeq" id="WP_186877237.1">
    <property type="nucleotide sequence ID" value="NZ_JACOPF010000006.1"/>
</dbReference>
<dbReference type="PANTHER" id="PTHR30363">
    <property type="entry name" value="HTH-TYPE TRANSCRIPTIONAL REGULATOR SRLR-RELATED"/>
    <property type="match status" value="1"/>
</dbReference>
<dbReference type="InterPro" id="IPR014036">
    <property type="entry name" value="DeoR-like_C"/>
</dbReference>
<organism evidence="5 6">
    <name type="scientific">Mediterraneibacter hominis</name>
    <dbReference type="NCBI Taxonomy" id="2763054"/>
    <lineage>
        <taxon>Bacteria</taxon>
        <taxon>Bacillati</taxon>
        <taxon>Bacillota</taxon>
        <taxon>Clostridia</taxon>
        <taxon>Lachnospirales</taxon>
        <taxon>Lachnospiraceae</taxon>
        <taxon>Mediterraneibacter</taxon>
    </lineage>
</organism>
<dbReference type="SUPFAM" id="SSF46785">
    <property type="entry name" value="Winged helix' DNA-binding domain"/>
    <property type="match status" value="1"/>
</dbReference>
<keyword evidence="2" id="KW-0238">DNA-binding</keyword>
<evidence type="ECO:0000256" key="3">
    <source>
        <dbReference type="ARBA" id="ARBA00023163"/>
    </source>
</evidence>
<dbReference type="InterPro" id="IPR050313">
    <property type="entry name" value="Carb_Metab_HTH_regulators"/>
</dbReference>
<dbReference type="SMART" id="SM00420">
    <property type="entry name" value="HTH_DEOR"/>
    <property type="match status" value="1"/>
</dbReference>
<gene>
    <name evidence="5" type="ORF">H8S37_16860</name>
</gene>
<accession>A0A923RRF7</accession>
<evidence type="ECO:0000256" key="1">
    <source>
        <dbReference type="ARBA" id="ARBA00023015"/>
    </source>
</evidence>
<keyword evidence="1" id="KW-0805">Transcription regulation</keyword>
<dbReference type="PROSITE" id="PS00894">
    <property type="entry name" value="HTH_DEOR_1"/>
    <property type="match status" value="1"/>
</dbReference>
<evidence type="ECO:0000259" key="4">
    <source>
        <dbReference type="PROSITE" id="PS51000"/>
    </source>
</evidence>
<keyword evidence="3" id="KW-0804">Transcription</keyword>
<evidence type="ECO:0000313" key="6">
    <source>
        <dbReference type="Proteomes" id="UP000652477"/>
    </source>
</evidence>
<evidence type="ECO:0000256" key="2">
    <source>
        <dbReference type="ARBA" id="ARBA00023125"/>
    </source>
</evidence>
<keyword evidence="6" id="KW-1185">Reference proteome</keyword>
<dbReference type="Proteomes" id="UP000652477">
    <property type="component" value="Unassembled WGS sequence"/>
</dbReference>
<feature type="domain" description="HTH deoR-type" evidence="4">
    <location>
        <begin position="3"/>
        <end position="58"/>
    </location>
</feature>
<dbReference type="PROSITE" id="PS51000">
    <property type="entry name" value="HTH_DEOR_2"/>
    <property type="match status" value="1"/>
</dbReference>
<name>A0A923RRF7_9FIRM</name>
<dbReference type="Pfam" id="PF00455">
    <property type="entry name" value="DeoRC"/>
    <property type="match status" value="1"/>
</dbReference>
<proteinExistence type="predicted"/>
<dbReference type="SMART" id="SM01134">
    <property type="entry name" value="DeoRC"/>
    <property type="match status" value="1"/>
</dbReference>
<reference evidence="5" key="1">
    <citation type="submission" date="2020-08" db="EMBL/GenBank/DDBJ databases">
        <title>Genome public.</title>
        <authorList>
            <person name="Liu C."/>
            <person name="Sun Q."/>
        </authorList>
    </citation>
    <scope>NUCLEOTIDE SEQUENCE</scope>
    <source>
        <strain evidence="5">NSJ-55</strain>
    </source>
</reference>
<sequence>MIALERKRYILNALNEKGIINLREIAKELNMAEITIRRDFEKLEAEGKLKRVQGGATIGEDSQNDVSAELTMSRKISVHMKEKELVARYVAKTVKEGECVFIDGGTTMIPLVAELVKKNVHIVTYNTLILEKLANPSAKIFMIGGEYSPYFNMNVGAMAQDMLRQFHFDKSFISCVAANLEQKAAYMAETESLIMKKIAMEQSDNNYLLIDAHKFEANGFLKLCDFSKFDKIYCNEFQTDTALPDNITMVKADI</sequence>